<keyword evidence="2" id="KW-1185">Reference proteome</keyword>
<proteinExistence type="predicted"/>
<dbReference type="HOGENOM" id="CLU_125577_0_0_1"/>
<dbReference type="KEGG" id="kaf:KAFR_0F03610"/>
<name>H2AX57_KAZAF</name>
<dbReference type="InParanoid" id="H2AX57"/>
<protein>
    <submittedName>
        <fullName evidence="1">Uncharacterized protein</fullName>
    </submittedName>
</protein>
<dbReference type="RefSeq" id="XP_003958092.1">
    <property type="nucleotide sequence ID" value="XM_003958043.1"/>
</dbReference>
<sequence length="158" mass="17416">MSAFNNYCVVCDKLIGASSNFSEEEKLYCSKACALNDETILLNGNTVVGKENVEYQESPTDSIDAPIITITTSIEENVSTTVLQQDDSIITSPLFVPINTNDSDSLFAKDYLISSMELPKPIYIPKLQGNSVCGQPQSSTDNTAENNYKLWLNNKMIQ</sequence>
<accession>H2AX57</accession>
<organism evidence="1 2">
    <name type="scientific">Kazachstania africana (strain ATCC 22294 / BCRC 22015 / CBS 2517 / CECT 1963 / NBRC 1671 / NRRL Y-8276)</name>
    <name type="common">Yeast</name>
    <name type="synonym">Kluyveromyces africanus</name>
    <dbReference type="NCBI Taxonomy" id="1071382"/>
    <lineage>
        <taxon>Eukaryota</taxon>
        <taxon>Fungi</taxon>
        <taxon>Dikarya</taxon>
        <taxon>Ascomycota</taxon>
        <taxon>Saccharomycotina</taxon>
        <taxon>Saccharomycetes</taxon>
        <taxon>Saccharomycetales</taxon>
        <taxon>Saccharomycetaceae</taxon>
        <taxon>Kazachstania</taxon>
    </lineage>
</organism>
<dbReference type="InterPro" id="IPR024368">
    <property type="entry name" value="Ecl1/2/3"/>
</dbReference>
<dbReference type="FunCoup" id="H2AX57">
    <property type="interactions" value="59"/>
</dbReference>
<dbReference type="eggNOG" id="ENOG502SFJI">
    <property type="taxonomic scope" value="Eukaryota"/>
</dbReference>
<dbReference type="GeneID" id="13884425"/>
<dbReference type="AlphaFoldDB" id="H2AX57"/>
<dbReference type="OrthoDB" id="2563506at2759"/>
<gene>
    <name evidence="1" type="primary">KAFR0F03610</name>
    <name evidence="1" type="ORF">KAFR_0F03610</name>
</gene>
<evidence type="ECO:0000313" key="2">
    <source>
        <dbReference type="Proteomes" id="UP000005220"/>
    </source>
</evidence>
<dbReference type="Pfam" id="PF12855">
    <property type="entry name" value="Ecl1"/>
    <property type="match status" value="1"/>
</dbReference>
<dbReference type="Proteomes" id="UP000005220">
    <property type="component" value="Chromosome 6"/>
</dbReference>
<evidence type="ECO:0000313" key="1">
    <source>
        <dbReference type="EMBL" id="CCF58957.1"/>
    </source>
</evidence>
<dbReference type="EMBL" id="HE650826">
    <property type="protein sequence ID" value="CCF58957.1"/>
    <property type="molecule type" value="Genomic_DNA"/>
</dbReference>
<reference evidence="1 2" key="1">
    <citation type="journal article" date="2011" name="Proc. Natl. Acad. Sci. U.S.A.">
        <title>Evolutionary erosion of yeast sex chromosomes by mating-type switching accidents.</title>
        <authorList>
            <person name="Gordon J.L."/>
            <person name="Armisen D."/>
            <person name="Proux-Wera E."/>
            <person name="Oheigeartaigh S.S."/>
            <person name="Byrne K.P."/>
            <person name="Wolfe K.H."/>
        </authorList>
    </citation>
    <scope>NUCLEOTIDE SEQUENCE [LARGE SCALE GENOMIC DNA]</scope>
    <source>
        <strain evidence="2">ATCC 22294 / BCRC 22015 / CBS 2517 / CECT 1963 / NBRC 1671 / NRRL Y-8276</strain>
    </source>
</reference>